<proteinExistence type="predicted"/>
<gene>
    <name evidence="2" type="ORF">LSINAPIS_LOCUS4822</name>
</gene>
<evidence type="ECO:0000259" key="1">
    <source>
        <dbReference type="PROSITE" id="PS51186"/>
    </source>
</evidence>
<dbReference type="GO" id="GO:0008080">
    <property type="term" value="F:N-acetyltransferase activity"/>
    <property type="evidence" value="ECO:0007669"/>
    <property type="project" value="TreeGrafter"/>
</dbReference>
<dbReference type="InterPro" id="IPR000182">
    <property type="entry name" value="GNAT_dom"/>
</dbReference>
<dbReference type="CDD" id="cd04301">
    <property type="entry name" value="NAT_SF"/>
    <property type="match status" value="1"/>
</dbReference>
<feature type="non-terminal residue" evidence="2">
    <location>
        <position position="1"/>
    </location>
</feature>
<name>A0A5E4Q488_9NEOP</name>
<dbReference type="SUPFAM" id="SSF55729">
    <property type="entry name" value="Acyl-CoA N-acyltransferases (Nat)"/>
    <property type="match status" value="2"/>
</dbReference>
<dbReference type="PANTHER" id="PTHR20905">
    <property type="entry name" value="N-ACETYLTRANSFERASE-RELATED"/>
    <property type="match status" value="1"/>
</dbReference>
<dbReference type="Gene3D" id="3.40.630.30">
    <property type="match status" value="2"/>
</dbReference>
<protein>
    <recommendedName>
        <fullName evidence="1">N-acetyltransferase domain-containing protein</fullName>
    </recommendedName>
</protein>
<dbReference type="Pfam" id="PF00583">
    <property type="entry name" value="Acetyltransf_1"/>
    <property type="match status" value="1"/>
</dbReference>
<dbReference type="PANTHER" id="PTHR20905:SF1">
    <property type="entry name" value="AT07410P-RELATED"/>
    <property type="match status" value="1"/>
</dbReference>
<dbReference type="PROSITE" id="PS51186">
    <property type="entry name" value="GNAT"/>
    <property type="match status" value="1"/>
</dbReference>
<accession>A0A5E4Q488</accession>
<keyword evidence="3" id="KW-1185">Reference proteome</keyword>
<reference evidence="2 3" key="1">
    <citation type="submission" date="2017-07" db="EMBL/GenBank/DDBJ databases">
        <authorList>
            <person name="Talla V."/>
            <person name="Backstrom N."/>
        </authorList>
    </citation>
    <scope>NUCLEOTIDE SEQUENCE [LARGE SCALE GENOMIC DNA]</scope>
</reference>
<dbReference type="Proteomes" id="UP000324832">
    <property type="component" value="Unassembled WGS sequence"/>
</dbReference>
<evidence type="ECO:0000313" key="2">
    <source>
        <dbReference type="EMBL" id="VVC92354.1"/>
    </source>
</evidence>
<feature type="domain" description="N-acetyltransferase" evidence="1">
    <location>
        <begin position="196"/>
        <end position="339"/>
    </location>
</feature>
<dbReference type="InterPro" id="IPR016181">
    <property type="entry name" value="Acyl_CoA_acyltransferase"/>
</dbReference>
<dbReference type="EMBL" id="FZQP02001282">
    <property type="protein sequence ID" value="VVC92354.1"/>
    <property type="molecule type" value="Genomic_DNA"/>
</dbReference>
<sequence length="356" mass="40316">SPSSILQIVPVTTGSKLSEWPKYVTEAVGSIFMELLADKLPAQLEELNLRPRTKSKHSYTIRRLSIKDKEPVIEFLRRCYELEEYAASTLEDGVSTAVVDENGEFVGVVINGVVSREEVDYTDKSEECPHPKFKRILKLLSHLDREARIWDKLPASCKKVMEVRIASTHTSWRGRGLMRVLCEESETFFVDEPLMKKIEYYQPGGDCPELEHMCRNALPGLSFKAVDAQGNIVGVLINGITPKQFLEYRENNAAIWKQFPNDSQFFEIKVAATDPNWRNKGIMNVLVASAEELAKKEGVRLVRLDASSDYSAKAALKLGFKIIYTKPFNEIIVDGKPLIVPDPPHIVDRVFVKELF</sequence>
<evidence type="ECO:0000313" key="3">
    <source>
        <dbReference type="Proteomes" id="UP000324832"/>
    </source>
</evidence>
<dbReference type="AlphaFoldDB" id="A0A5E4Q488"/>
<organism evidence="2 3">
    <name type="scientific">Leptidea sinapis</name>
    <dbReference type="NCBI Taxonomy" id="189913"/>
    <lineage>
        <taxon>Eukaryota</taxon>
        <taxon>Metazoa</taxon>
        <taxon>Ecdysozoa</taxon>
        <taxon>Arthropoda</taxon>
        <taxon>Hexapoda</taxon>
        <taxon>Insecta</taxon>
        <taxon>Pterygota</taxon>
        <taxon>Neoptera</taxon>
        <taxon>Endopterygota</taxon>
        <taxon>Lepidoptera</taxon>
        <taxon>Glossata</taxon>
        <taxon>Ditrysia</taxon>
        <taxon>Papilionoidea</taxon>
        <taxon>Pieridae</taxon>
        <taxon>Dismorphiinae</taxon>
        <taxon>Leptidea</taxon>
    </lineage>
</organism>